<dbReference type="EMBL" id="JACEZT010000008">
    <property type="protein sequence ID" value="MBA5638025.1"/>
    <property type="molecule type" value="Genomic_DNA"/>
</dbReference>
<feature type="domain" description="ChrB N-terminal" evidence="2">
    <location>
        <begin position="18"/>
        <end position="150"/>
    </location>
</feature>
<proteinExistence type="predicted"/>
<dbReference type="Pfam" id="PF20229">
    <property type="entry name" value="ChrB_N"/>
    <property type="match status" value="1"/>
</dbReference>
<dbReference type="InterPro" id="IPR018634">
    <property type="entry name" value="ChrB_C"/>
</dbReference>
<keyword evidence="4" id="KW-1185">Reference proteome</keyword>
<evidence type="ECO:0000313" key="4">
    <source>
        <dbReference type="Proteomes" id="UP000534388"/>
    </source>
</evidence>
<reference evidence="3 4" key="1">
    <citation type="submission" date="2020-07" db="EMBL/GenBank/DDBJ databases">
        <title>Novel species isolated from subtropical streams in China.</title>
        <authorList>
            <person name="Lu H."/>
        </authorList>
    </citation>
    <scope>NUCLEOTIDE SEQUENCE [LARGE SCALE GENOMIC DNA]</scope>
    <source>
        <strain evidence="3 4">LX20W</strain>
    </source>
</reference>
<gene>
    <name evidence="3" type="ORF">H3H37_13265</name>
</gene>
<evidence type="ECO:0000259" key="2">
    <source>
        <dbReference type="Pfam" id="PF20229"/>
    </source>
</evidence>
<dbReference type="AlphaFoldDB" id="A0A7W2ICB2"/>
<dbReference type="InterPro" id="IPR046858">
    <property type="entry name" value="ChrB_N"/>
</dbReference>
<dbReference type="Proteomes" id="UP000534388">
    <property type="component" value="Unassembled WGS sequence"/>
</dbReference>
<evidence type="ECO:0000259" key="1">
    <source>
        <dbReference type="Pfam" id="PF09828"/>
    </source>
</evidence>
<evidence type="ECO:0000313" key="3">
    <source>
        <dbReference type="EMBL" id="MBA5638025.1"/>
    </source>
</evidence>
<organism evidence="3 4">
    <name type="scientific">Rugamonas brunnea</name>
    <dbReference type="NCBI Taxonomy" id="2758569"/>
    <lineage>
        <taxon>Bacteria</taxon>
        <taxon>Pseudomonadati</taxon>
        <taxon>Pseudomonadota</taxon>
        <taxon>Betaproteobacteria</taxon>
        <taxon>Burkholderiales</taxon>
        <taxon>Oxalobacteraceae</taxon>
        <taxon>Telluria group</taxon>
        <taxon>Rugamonas</taxon>
    </lineage>
</organism>
<feature type="domain" description="ChrB C-terminal" evidence="1">
    <location>
        <begin position="177"/>
        <end position="302"/>
    </location>
</feature>
<accession>A0A7W2ICB2</accession>
<name>A0A7W2ICB2_9BURK</name>
<sequence length="316" mass="34088">MDMLLLVLSLPTENAAARMRAWRALKACGAAVLRDGVYLMPARAHCRATLDAIATDVNDNGGQACVMAAAPPPTLDVPALFDRGGDYAALLADIEQARTRLSRDGLPEVLKQARKLRKAYTGIVEIDFFAGAAQRQAEIALGELEQACARAAAPDEPQPTAHAITPLAIADFQRRTWATRRRPWVDRLACGWLIRRFIDPEATMLWLAAPADCPPYALGFDFDGAAFSHAGDRVSFEVLLASFGLAQPALRRMGQLVHYLDVGGVQPPEAAGVEGILAGWRESIEDDDQLLQAACALFDGLLLSFQDAAAVQENTP</sequence>
<comment type="caution">
    <text evidence="3">The sequence shown here is derived from an EMBL/GenBank/DDBJ whole genome shotgun (WGS) entry which is preliminary data.</text>
</comment>
<dbReference type="Pfam" id="PF09828">
    <property type="entry name" value="ChrB_C"/>
    <property type="match status" value="1"/>
</dbReference>
<protein>
    <submittedName>
        <fullName evidence="3">Chromate resistance protein</fullName>
    </submittedName>
</protein>